<reference evidence="5 6" key="1">
    <citation type="submission" date="2024-08" db="EMBL/GenBank/DDBJ databases">
        <authorList>
            <person name="Cucini C."/>
            <person name="Frati F."/>
        </authorList>
    </citation>
    <scope>NUCLEOTIDE SEQUENCE [LARGE SCALE GENOMIC DNA]</scope>
</reference>
<dbReference type="InterPro" id="IPR002099">
    <property type="entry name" value="MutL/Mlh/PMS"/>
</dbReference>
<keyword evidence="6" id="KW-1185">Reference proteome</keyword>
<evidence type="ECO:0000259" key="4">
    <source>
        <dbReference type="SMART" id="SM01340"/>
    </source>
</evidence>
<feature type="region of interest" description="Disordered" evidence="3">
    <location>
        <begin position="610"/>
        <end position="666"/>
    </location>
</feature>
<dbReference type="PANTHER" id="PTHR10073">
    <property type="entry name" value="DNA MISMATCH REPAIR PROTEIN MLH, PMS, MUTL"/>
    <property type="match status" value="1"/>
</dbReference>
<dbReference type="SMART" id="SM01340">
    <property type="entry name" value="DNA_mis_repair"/>
    <property type="match status" value="1"/>
</dbReference>
<dbReference type="InterPro" id="IPR036890">
    <property type="entry name" value="HATPase_C_sf"/>
</dbReference>
<name>A0ABP1RAJ1_9HEXA</name>
<keyword evidence="2" id="KW-0227">DNA damage</keyword>
<comment type="similarity">
    <text evidence="1">Belongs to the DNA mismatch repair MutL/HexB family.</text>
</comment>
<dbReference type="Gene3D" id="3.30.230.10">
    <property type="match status" value="1"/>
</dbReference>
<dbReference type="Gene3D" id="3.30.565.10">
    <property type="entry name" value="Histidine kinase-like ATPase, C-terminal domain"/>
    <property type="match status" value="1"/>
</dbReference>
<evidence type="ECO:0000256" key="2">
    <source>
        <dbReference type="ARBA" id="ARBA00022763"/>
    </source>
</evidence>
<dbReference type="InterPro" id="IPR014762">
    <property type="entry name" value="DNA_mismatch_repair_CS"/>
</dbReference>
<feature type="compositionally biased region" description="Pro residues" evidence="3">
    <location>
        <begin position="645"/>
        <end position="663"/>
    </location>
</feature>
<feature type="compositionally biased region" description="Polar residues" evidence="3">
    <location>
        <begin position="426"/>
        <end position="435"/>
    </location>
</feature>
<evidence type="ECO:0000313" key="5">
    <source>
        <dbReference type="EMBL" id="CAL8118946.1"/>
    </source>
</evidence>
<organism evidence="5 6">
    <name type="scientific">Orchesella dallaii</name>
    <dbReference type="NCBI Taxonomy" id="48710"/>
    <lineage>
        <taxon>Eukaryota</taxon>
        <taxon>Metazoa</taxon>
        <taxon>Ecdysozoa</taxon>
        <taxon>Arthropoda</taxon>
        <taxon>Hexapoda</taxon>
        <taxon>Collembola</taxon>
        <taxon>Entomobryomorpha</taxon>
        <taxon>Entomobryoidea</taxon>
        <taxon>Orchesellidae</taxon>
        <taxon>Orchesellinae</taxon>
        <taxon>Orchesella</taxon>
    </lineage>
</organism>
<dbReference type="InterPro" id="IPR038973">
    <property type="entry name" value="MutL/Mlh/Pms-like"/>
</dbReference>
<dbReference type="SUPFAM" id="SSF54211">
    <property type="entry name" value="Ribosomal protein S5 domain 2-like"/>
    <property type="match status" value="1"/>
</dbReference>
<evidence type="ECO:0000313" key="6">
    <source>
        <dbReference type="Proteomes" id="UP001642540"/>
    </source>
</evidence>
<dbReference type="Proteomes" id="UP001642540">
    <property type="component" value="Unassembled WGS sequence"/>
</dbReference>
<dbReference type="NCBIfam" id="TIGR00585">
    <property type="entry name" value="mutl"/>
    <property type="match status" value="1"/>
</dbReference>
<dbReference type="InterPro" id="IPR020568">
    <property type="entry name" value="Ribosomal_Su5_D2-typ_SF"/>
</dbReference>
<protein>
    <recommendedName>
        <fullName evidence="4">DNA mismatch repair protein S5 domain-containing protein</fullName>
    </recommendedName>
</protein>
<dbReference type="Pfam" id="PF01119">
    <property type="entry name" value="DNA_mis_repair"/>
    <property type="match status" value="1"/>
</dbReference>
<dbReference type="EMBL" id="CAXLJM020000057">
    <property type="protein sequence ID" value="CAL8118946.1"/>
    <property type="molecule type" value="Genomic_DNA"/>
</dbReference>
<gene>
    <name evidence="5" type="ORF">ODALV1_LOCUS18329</name>
</gene>
<dbReference type="PROSITE" id="PS00058">
    <property type="entry name" value="DNA_MISMATCH_REPAIR_1"/>
    <property type="match status" value="1"/>
</dbReference>
<dbReference type="PANTHER" id="PTHR10073:SF54">
    <property type="entry name" value="PMS1 PROTEIN HOMOLOG 1"/>
    <property type="match status" value="1"/>
</dbReference>
<proteinExistence type="inferred from homology"/>
<accession>A0ABP1RAJ1</accession>
<dbReference type="InterPro" id="IPR014721">
    <property type="entry name" value="Ribsml_uS5_D2-typ_fold_subgr"/>
</dbReference>
<dbReference type="InterPro" id="IPR013507">
    <property type="entry name" value="DNA_mismatch_S5_2-like"/>
</dbReference>
<feature type="compositionally biased region" description="Basic and acidic residues" evidence="3">
    <location>
        <begin position="622"/>
        <end position="633"/>
    </location>
</feature>
<feature type="domain" description="DNA mismatch repair protein S5" evidence="4">
    <location>
        <begin position="247"/>
        <end position="385"/>
    </location>
</feature>
<evidence type="ECO:0000256" key="1">
    <source>
        <dbReference type="ARBA" id="ARBA00006082"/>
    </source>
</evidence>
<evidence type="ECO:0000256" key="3">
    <source>
        <dbReference type="SAM" id="MobiDB-lite"/>
    </source>
</evidence>
<dbReference type="Pfam" id="PF13589">
    <property type="entry name" value="HATPase_c_3"/>
    <property type="match status" value="1"/>
</dbReference>
<sequence>MEPDDNHKEDEVEAGLLWEENGTCGNVSTGLGRKAAEVKLLDEHTSSLIRKGQVITKVSDVVRELVENAVDADATIVQVYLFKNGLEKIEVRDNGHGMIPEEMQVAARGGHSSKLQDTSNLSRGTCFGFRGEALNAICSAGNVTVTTKTISSPRATKYQLDALGNITSESHVALSKGTVVTVEKLFANYPVRRQYYQNKSTASNEIKEMEAYLKAVAIGNPKCHLSLHHDSNLAFSKGAVQTIQQALIAVLGHNVAKNMGKCGPVKVSTEEDCEDVDRNIELYLPKKPVDMRTMSFTSNKVSMIFCNRKRVYIREYEKLIHRFVTSVVEKPQPADQRRFPVFVLSITVPPKEADFNRDLDKTKVFLVHKDAIRNSIEEELSKFYSITIEEVENARKNAHLTSPDKTATSKEQKNTNKNQCGGGAVSTVSPTPSISKNMIPPPALTSSSTVVRQNAIQSFLEDIPSTSAAFTKSPSKPNPEPVEVTFPASKPVVEIPTRNDPLLKPINASAIISNFEISIDIDSQITQNGHPNLLQPNEAETQIRNCVQAPSTPRNFEVMPGTNLNDWVEGRMRDKHGNIIENVAIVNQPPEPTLSKSSDYETFRSLVAGNPIRCTGTPTSDSSHEPPQKRARTDTPISRSSFFPPASPSPIYRPPFPTTPSPRPSHRQVTLASLTNWSTPATVFSQTASNAVAGVRLPLTPVCPPITRQSGSQKSDMSPEERVLKTAELWELQQKQRGFTPPSVQPIVQNPPPCPTPSASRRLFALDWKPVKTFLSQPLPRLPPQVIEKLQVSPSVGPVYVTQTIDGIGVFSPTNLVKYFSSEIGYIPSPDCSFDGSTNNIFLSDHQVTSMFAEFVRRPELYNAPEAAKIFHLMQDMPALAKMYNSMSLFHRA</sequence>
<feature type="region of interest" description="Disordered" evidence="3">
    <location>
        <begin position="397"/>
        <end position="435"/>
    </location>
</feature>
<comment type="caution">
    <text evidence="5">The sequence shown here is derived from an EMBL/GenBank/DDBJ whole genome shotgun (WGS) entry which is preliminary data.</text>
</comment>
<dbReference type="SUPFAM" id="SSF55874">
    <property type="entry name" value="ATPase domain of HSP90 chaperone/DNA topoisomerase II/histidine kinase"/>
    <property type="match status" value="1"/>
</dbReference>